<organism evidence="3 4">
    <name type="scientific">Tenacibaculum larymnensis</name>
    <dbReference type="NCBI Taxonomy" id="2878201"/>
    <lineage>
        <taxon>Bacteria</taxon>
        <taxon>Pseudomonadati</taxon>
        <taxon>Bacteroidota</taxon>
        <taxon>Flavobacteriia</taxon>
        <taxon>Flavobacteriales</taxon>
        <taxon>Flavobacteriaceae</taxon>
        <taxon>Tenacibaculum</taxon>
    </lineage>
</organism>
<dbReference type="RefSeq" id="WP_274640738.1">
    <property type="nucleotide sequence ID" value="NZ_JAIWJY010000009.1"/>
</dbReference>
<keyword evidence="1" id="KW-0732">Signal</keyword>
<dbReference type="Pfam" id="PF13648">
    <property type="entry name" value="Lipocalin_4"/>
    <property type="match status" value="1"/>
</dbReference>
<dbReference type="InterPro" id="IPR024311">
    <property type="entry name" value="Lipocalin-like"/>
</dbReference>
<dbReference type="EMBL" id="JAIWJY010000009">
    <property type="protein sequence ID" value="MDE1207681.1"/>
    <property type="molecule type" value="Genomic_DNA"/>
</dbReference>
<sequence length="146" mass="16783">MKTYNSTFFIKHIKLLCGLFLVLTLANCSKDDDDPQPEPTTQELLMNGKWYWSTITDFNLTDCNKNSYFLFAKDELTKETFGENNNNKCVSMELSKSSYQLINEKTLVINDNGSSETFTIETISKSELILAQHMNGKSYYINCVKK</sequence>
<dbReference type="Proteomes" id="UP001149303">
    <property type="component" value="Unassembled WGS sequence"/>
</dbReference>
<evidence type="ECO:0000313" key="3">
    <source>
        <dbReference type="EMBL" id="MDE1207681.1"/>
    </source>
</evidence>
<protein>
    <submittedName>
        <fullName evidence="3">Lipocalin family protein</fullName>
    </submittedName>
</protein>
<feature type="chain" id="PRO_5040911447" evidence="1">
    <location>
        <begin position="31"/>
        <end position="146"/>
    </location>
</feature>
<accession>A0A9X4EP77</accession>
<evidence type="ECO:0000259" key="2">
    <source>
        <dbReference type="Pfam" id="PF13648"/>
    </source>
</evidence>
<keyword evidence="4" id="KW-1185">Reference proteome</keyword>
<reference evidence="3" key="1">
    <citation type="submission" date="2021-09" db="EMBL/GenBank/DDBJ databases">
        <authorList>
            <person name="Smyrli M."/>
        </authorList>
    </citation>
    <scope>NUCLEOTIDE SEQUENCE</scope>
    <source>
        <strain evidence="3">LAR25</strain>
    </source>
</reference>
<dbReference type="AlphaFoldDB" id="A0A9X4EP77"/>
<evidence type="ECO:0000256" key="1">
    <source>
        <dbReference type="SAM" id="SignalP"/>
    </source>
</evidence>
<gene>
    <name evidence="3" type="ORF">LCI24_12830</name>
</gene>
<proteinExistence type="predicted"/>
<comment type="caution">
    <text evidence="3">The sequence shown here is derived from an EMBL/GenBank/DDBJ whole genome shotgun (WGS) entry which is preliminary data.</text>
</comment>
<name>A0A9X4EP77_9FLAO</name>
<evidence type="ECO:0000313" key="4">
    <source>
        <dbReference type="Proteomes" id="UP001149303"/>
    </source>
</evidence>
<feature type="signal peptide" evidence="1">
    <location>
        <begin position="1"/>
        <end position="30"/>
    </location>
</feature>
<feature type="domain" description="Lipocalin-like" evidence="2">
    <location>
        <begin position="46"/>
        <end position="130"/>
    </location>
</feature>